<protein>
    <submittedName>
        <fullName evidence="2">Uncharacterized protein</fullName>
    </submittedName>
</protein>
<dbReference type="InterPro" id="IPR024047">
    <property type="entry name" value="MM3350-like_sf"/>
</dbReference>
<name>A0ABV6MYN7_9PSEU</name>
<comment type="caution">
    <text evidence="2">The sequence shown here is derived from an EMBL/GenBank/DDBJ whole genome shotgun (WGS) entry which is preliminary data.</text>
</comment>
<dbReference type="EMBL" id="JBHLUD010000008">
    <property type="protein sequence ID" value="MFC0544916.1"/>
    <property type="molecule type" value="Genomic_DNA"/>
</dbReference>
<dbReference type="Proteomes" id="UP001589810">
    <property type="component" value="Unassembled WGS sequence"/>
</dbReference>
<dbReference type="RefSeq" id="WP_273936355.1">
    <property type="nucleotide sequence ID" value="NZ_CP097263.1"/>
</dbReference>
<evidence type="ECO:0000256" key="1">
    <source>
        <dbReference type="SAM" id="MobiDB-lite"/>
    </source>
</evidence>
<proteinExistence type="predicted"/>
<gene>
    <name evidence="2" type="ORF">ACFFH7_25655</name>
</gene>
<evidence type="ECO:0000313" key="3">
    <source>
        <dbReference type="Proteomes" id="UP001589810"/>
    </source>
</evidence>
<dbReference type="SUPFAM" id="SSF159941">
    <property type="entry name" value="MM3350-like"/>
    <property type="match status" value="1"/>
</dbReference>
<sequence>MSPVSRNRKPKRKGGQRPRPQSPVDAAVVAANDLLGMKSLYEAQLWAAGLIGGFWRSAWQRDGDPDETMDRSVEQLVDALVEKATPATLAALLALGSVGYDEEQGFFLDAATELTSAGVSAPDWYRQEQPELVDAWSVADQFGDVELITLGYSDIVLGVLVDHAQALHIAQIAVVERAEADAQSLARELGVNIDPTPKPVRITAAEALERIDGPLGLFLVDGPEAHGELLDLADDTNPAMEFALLQARVATLSDDLPELEEFEPVVEEFLASRPFPDPELARSWAVLVTSSASSNGRRVRQIGPASLDYLLSVGVPANIEISDEDLALLPEAITAWVHFTCTPEQLVVWEERLPEILARFAEAYHDPELVEFRADSDELVALRDIEEALEADFDDLLPVPEDVEQTAHVLKVAFPGAERQIEVESTTSLDELSVIIQRAFDLEPDPAWDFVTAAGGLIGPESDVIVAEIGIEGLHFGYVVGTLDTAEARIEVLAVGQRAGKYPRVS</sequence>
<organism evidence="2 3">
    <name type="scientific">Kutzneria chonburiensis</name>
    <dbReference type="NCBI Taxonomy" id="1483604"/>
    <lineage>
        <taxon>Bacteria</taxon>
        <taxon>Bacillati</taxon>
        <taxon>Actinomycetota</taxon>
        <taxon>Actinomycetes</taxon>
        <taxon>Pseudonocardiales</taxon>
        <taxon>Pseudonocardiaceae</taxon>
        <taxon>Kutzneria</taxon>
    </lineage>
</organism>
<feature type="region of interest" description="Disordered" evidence="1">
    <location>
        <begin position="1"/>
        <end position="23"/>
    </location>
</feature>
<feature type="compositionally biased region" description="Basic residues" evidence="1">
    <location>
        <begin position="1"/>
        <end position="16"/>
    </location>
</feature>
<evidence type="ECO:0000313" key="2">
    <source>
        <dbReference type="EMBL" id="MFC0544916.1"/>
    </source>
</evidence>
<reference evidence="2 3" key="1">
    <citation type="submission" date="2024-09" db="EMBL/GenBank/DDBJ databases">
        <authorList>
            <person name="Sun Q."/>
            <person name="Mori K."/>
        </authorList>
    </citation>
    <scope>NUCLEOTIDE SEQUENCE [LARGE SCALE GENOMIC DNA]</scope>
    <source>
        <strain evidence="2 3">TBRC 1432</strain>
    </source>
</reference>
<keyword evidence="3" id="KW-1185">Reference proteome</keyword>
<accession>A0ABV6MYN7</accession>